<protein>
    <submittedName>
        <fullName evidence="1">Uncharacterized protein</fullName>
    </submittedName>
</protein>
<proteinExistence type="predicted"/>
<dbReference type="OrthoDB" id="6435860at2759"/>
<dbReference type="AlphaFoldDB" id="A0A4Y2TDD3"/>
<accession>A0A4Y2TDD3</accession>
<keyword evidence="2" id="KW-1185">Reference proteome</keyword>
<evidence type="ECO:0000313" key="1">
    <source>
        <dbReference type="EMBL" id="GBN98644.1"/>
    </source>
</evidence>
<sequence length="165" mass="18949">MKFVILFTRIVGGKAATFPLQRHLPYPDVKKFISHQVHSLWQKSRDQQVQNRLHVIHPLICLWPHVPTRELDVKLSRLRIGRTRFTHIHLLLGESYRTCVTCHTDFTVAHILAECLVFNNHRLCFPGLSSVNIGGLIGEYLIKSIHCGKSLGINRYKTGFMSSIL</sequence>
<evidence type="ECO:0000313" key="2">
    <source>
        <dbReference type="Proteomes" id="UP000499080"/>
    </source>
</evidence>
<dbReference type="Proteomes" id="UP000499080">
    <property type="component" value="Unassembled WGS sequence"/>
</dbReference>
<reference evidence="1 2" key="1">
    <citation type="journal article" date="2019" name="Sci. Rep.">
        <title>Orb-weaving spider Araneus ventricosus genome elucidates the spidroin gene catalogue.</title>
        <authorList>
            <person name="Kono N."/>
            <person name="Nakamura H."/>
            <person name="Ohtoshi R."/>
            <person name="Moran D.A.P."/>
            <person name="Shinohara A."/>
            <person name="Yoshida Y."/>
            <person name="Fujiwara M."/>
            <person name="Mori M."/>
            <person name="Tomita M."/>
            <person name="Arakawa K."/>
        </authorList>
    </citation>
    <scope>NUCLEOTIDE SEQUENCE [LARGE SCALE GENOMIC DNA]</scope>
</reference>
<organism evidence="1 2">
    <name type="scientific">Araneus ventricosus</name>
    <name type="common">Orbweaver spider</name>
    <name type="synonym">Epeira ventricosa</name>
    <dbReference type="NCBI Taxonomy" id="182803"/>
    <lineage>
        <taxon>Eukaryota</taxon>
        <taxon>Metazoa</taxon>
        <taxon>Ecdysozoa</taxon>
        <taxon>Arthropoda</taxon>
        <taxon>Chelicerata</taxon>
        <taxon>Arachnida</taxon>
        <taxon>Araneae</taxon>
        <taxon>Araneomorphae</taxon>
        <taxon>Entelegynae</taxon>
        <taxon>Araneoidea</taxon>
        <taxon>Araneidae</taxon>
        <taxon>Araneus</taxon>
    </lineage>
</organism>
<comment type="caution">
    <text evidence="1">The sequence shown here is derived from an EMBL/GenBank/DDBJ whole genome shotgun (WGS) entry which is preliminary data.</text>
</comment>
<dbReference type="EMBL" id="BGPR01027837">
    <property type="protein sequence ID" value="GBN98644.1"/>
    <property type="molecule type" value="Genomic_DNA"/>
</dbReference>
<name>A0A4Y2TDD3_ARAVE</name>
<gene>
    <name evidence="1" type="ORF">AVEN_122400_1</name>
</gene>